<dbReference type="Gene3D" id="3.10.300.10">
    <property type="entry name" value="Methylpurine-DNA glycosylase (MPG)"/>
    <property type="match status" value="1"/>
</dbReference>
<dbReference type="Pfam" id="PF02245">
    <property type="entry name" value="Pur_DNA_glyco"/>
    <property type="match status" value="1"/>
</dbReference>
<accession>A0A4Q1CGJ7</accession>
<dbReference type="Proteomes" id="UP000290204">
    <property type="component" value="Unassembled WGS sequence"/>
</dbReference>
<protein>
    <recommendedName>
        <fullName evidence="5">Putative 3-methyladenine DNA glycosylase</fullName>
        <ecNumber evidence="5">3.2.2.-</ecNumber>
    </recommendedName>
</protein>
<evidence type="ECO:0000256" key="2">
    <source>
        <dbReference type="ARBA" id="ARBA00022763"/>
    </source>
</evidence>
<proteinExistence type="inferred from homology"/>
<dbReference type="OrthoDB" id="9794313at2"/>
<keyword evidence="2 5" id="KW-0227">DNA damage</keyword>
<gene>
    <name evidence="6" type="ORF">ESA94_14155</name>
</gene>
<evidence type="ECO:0000256" key="4">
    <source>
        <dbReference type="ARBA" id="ARBA00023204"/>
    </source>
</evidence>
<dbReference type="EMBL" id="SDHW01000004">
    <property type="protein sequence ID" value="RXK59280.1"/>
    <property type="molecule type" value="Genomic_DNA"/>
</dbReference>
<dbReference type="InterPro" id="IPR011034">
    <property type="entry name" value="Formyl_transferase-like_C_sf"/>
</dbReference>
<dbReference type="GO" id="GO:0003677">
    <property type="term" value="F:DNA binding"/>
    <property type="evidence" value="ECO:0007669"/>
    <property type="project" value="InterPro"/>
</dbReference>
<dbReference type="CDD" id="cd00540">
    <property type="entry name" value="AAG"/>
    <property type="match status" value="1"/>
</dbReference>
<dbReference type="EC" id="3.2.2.-" evidence="5"/>
<dbReference type="GO" id="GO:0003905">
    <property type="term" value="F:alkylbase DNA N-glycosylase activity"/>
    <property type="evidence" value="ECO:0007669"/>
    <property type="project" value="InterPro"/>
</dbReference>
<dbReference type="FunFam" id="3.10.300.10:FF:000001">
    <property type="entry name" value="Putative 3-methyladenine DNA glycosylase"/>
    <property type="match status" value="1"/>
</dbReference>
<dbReference type="PANTHER" id="PTHR10429">
    <property type="entry name" value="DNA-3-METHYLADENINE GLYCOSYLASE"/>
    <property type="match status" value="1"/>
</dbReference>
<keyword evidence="4 5" id="KW-0234">DNA repair</keyword>
<name>A0A4Q1CGJ7_9BACT</name>
<dbReference type="RefSeq" id="WP_129131584.1">
    <property type="nucleotide sequence ID" value="NZ_SDHW01000004.1"/>
</dbReference>
<evidence type="ECO:0000313" key="7">
    <source>
        <dbReference type="Proteomes" id="UP000290204"/>
    </source>
</evidence>
<dbReference type="NCBIfam" id="TIGR00567">
    <property type="entry name" value="3mg"/>
    <property type="match status" value="1"/>
</dbReference>
<dbReference type="AlphaFoldDB" id="A0A4Q1CGJ7"/>
<comment type="caution">
    <text evidence="6">The sequence shown here is derived from an EMBL/GenBank/DDBJ whole genome shotgun (WGS) entry which is preliminary data.</text>
</comment>
<dbReference type="HAMAP" id="MF_00527">
    <property type="entry name" value="3MGH"/>
    <property type="match status" value="1"/>
</dbReference>
<comment type="similarity">
    <text evidence="1 5">Belongs to the DNA glycosylase MPG family.</text>
</comment>
<sequence>MQKLGIDFYRRDDVALIAQELLGKYIVTNFDHQYSVGRIVETEAYAGIVDKASHAYNNRRTARTEIMFGEAGHAYVYLCYGIHHLFNVVCNIPGKADAVLIRGIEPVEGMPFMQQRFQKEKFNSSIGRGPGNVSKALGISTLHTGLQLQQQQLFLAEEIQAPFSIMISPRIGVDYAGDHAKWLYRFFIEDHPQVSKHILNKTAIALQRD</sequence>
<dbReference type="InterPro" id="IPR003180">
    <property type="entry name" value="MPG"/>
</dbReference>
<evidence type="ECO:0000256" key="1">
    <source>
        <dbReference type="ARBA" id="ARBA00009232"/>
    </source>
</evidence>
<reference evidence="6 7" key="1">
    <citation type="submission" date="2019-01" db="EMBL/GenBank/DDBJ databases">
        <title>Lacibacter sp. strain TTM-7.</title>
        <authorList>
            <person name="Chen W.-M."/>
        </authorList>
    </citation>
    <scope>NUCLEOTIDE SEQUENCE [LARGE SCALE GENOMIC DNA]</scope>
    <source>
        <strain evidence="6 7">TTM-7</strain>
    </source>
</reference>
<keyword evidence="7" id="KW-1185">Reference proteome</keyword>
<keyword evidence="3 5" id="KW-0378">Hydrolase</keyword>
<evidence type="ECO:0000256" key="5">
    <source>
        <dbReference type="HAMAP-Rule" id="MF_00527"/>
    </source>
</evidence>
<dbReference type="SUPFAM" id="SSF50486">
    <property type="entry name" value="FMT C-terminal domain-like"/>
    <property type="match status" value="1"/>
</dbReference>
<evidence type="ECO:0000313" key="6">
    <source>
        <dbReference type="EMBL" id="RXK59280.1"/>
    </source>
</evidence>
<dbReference type="GO" id="GO:0006284">
    <property type="term" value="P:base-excision repair"/>
    <property type="evidence" value="ECO:0007669"/>
    <property type="project" value="InterPro"/>
</dbReference>
<evidence type="ECO:0000256" key="3">
    <source>
        <dbReference type="ARBA" id="ARBA00022801"/>
    </source>
</evidence>
<dbReference type="PANTHER" id="PTHR10429:SF0">
    <property type="entry name" value="DNA-3-METHYLADENINE GLYCOSYLASE"/>
    <property type="match status" value="1"/>
</dbReference>
<organism evidence="6 7">
    <name type="scientific">Lacibacter luteus</name>
    <dbReference type="NCBI Taxonomy" id="2508719"/>
    <lineage>
        <taxon>Bacteria</taxon>
        <taxon>Pseudomonadati</taxon>
        <taxon>Bacteroidota</taxon>
        <taxon>Chitinophagia</taxon>
        <taxon>Chitinophagales</taxon>
        <taxon>Chitinophagaceae</taxon>
        <taxon>Lacibacter</taxon>
    </lineage>
</organism>
<dbReference type="InterPro" id="IPR036995">
    <property type="entry name" value="MPG_sf"/>
</dbReference>